<keyword evidence="1" id="KW-0472">Membrane</keyword>
<dbReference type="Gramene" id="rna28611">
    <property type="protein sequence ID" value="RHN53679.1"/>
    <property type="gene ID" value="gene28611"/>
</dbReference>
<dbReference type="eggNOG" id="ENOG502QV3G">
    <property type="taxonomic scope" value="Eukaryota"/>
</dbReference>
<proteinExistence type="predicted"/>
<dbReference type="OMA" id="HHKIEEW"/>
<evidence type="ECO:0000313" key="6">
    <source>
        <dbReference type="Proteomes" id="UP000002051"/>
    </source>
</evidence>
<evidence type="ECO:0000259" key="2">
    <source>
        <dbReference type="Pfam" id="PF09335"/>
    </source>
</evidence>
<evidence type="ECO:0000313" key="3">
    <source>
        <dbReference type="EMBL" id="AES94163.1"/>
    </source>
</evidence>
<dbReference type="Proteomes" id="UP000002051">
    <property type="component" value="Chromosome 5"/>
</dbReference>
<dbReference type="InterPro" id="IPR032816">
    <property type="entry name" value="VTT_dom"/>
</dbReference>
<reference evidence="5" key="3">
    <citation type="submission" date="2015-04" db="UniProtKB">
        <authorList>
            <consortium name="EnsemblPlants"/>
        </authorList>
    </citation>
    <scope>IDENTIFICATION</scope>
    <source>
        <strain evidence="5">cv. Jemalong A17</strain>
    </source>
</reference>
<protein>
    <submittedName>
        <fullName evidence="4">Putative SNARE associated golgi family protein</fullName>
    </submittedName>
    <submittedName>
        <fullName evidence="3">SNARE associated family protein</fullName>
    </submittedName>
</protein>
<keyword evidence="1" id="KW-1133">Transmembrane helix</keyword>
<dbReference type="PaxDb" id="3880-AES94163"/>
<dbReference type="Proteomes" id="UP000265566">
    <property type="component" value="Chromosome 5"/>
</dbReference>
<feature type="transmembrane region" description="Helical" evidence="1">
    <location>
        <begin position="280"/>
        <end position="301"/>
    </location>
</feature>
<dbReference type="STRING" id="3880.G7KEV6"/>
<keyword evidence="6" id="KW-1185">Reference proteome</keyword>
<dbReference type="AlphaFoldDB" id="G7KEV6"/>
<dbReference type="EnsemblPlants" id="AES94163">
    <property type="protein sequence ID" value="AES94163"/>
    <property type="gene ID" value="MTR_5g011420"/>
</dbReference>
<accession>G7KEV6</accession>
<dbReference type="PANTHER" id="PTHR46431:SF9">
    <property type="entry name" value="SNARE ASSOCIATED GOLGI FAMILY PROTEIN-RELATED"/>
    <property type="match status" value="1"/>
</dbReference>
<dbReference type="EMBL" id="CM001221">
    <property type="protein sequence ID" value="AES94163.1"/>
    <property type="molecule type" value="Genomic_DNA"/>
</dbReference>
<reference evidence="4" key="5">
    <citation type="journal article" date="2018" name="Nat. Plants">
        <title>Whole-genome landscape of Medicago truncatula symbiotic genes.</title>
        <authorList>
            <person name="Pecrix Y."/>
            <person name="Gamas P."/>
            <person name="Carrere S."/>
        </authorList>
    </citation>
    <scope>NUCLEOTIDE SEQUENCE</scope>
    <source>
        <tissue evidence="4">Leaves</tissue>
    </source>
</reference>
<feature type="domain" description="VTT" evidence="2">
    <location>
        <begin position="140"/>
        <end position="259"/>
    </location>
</feature>
<dbReference type="PANTHER" id="PTHR46431">
    <property type="entry name" value="EXPRESSED PROTEIN"/>
    <property type="match status" value="1"/>
</dbReference>
<evidence type="ECO:0000256" key="1">
    <source>
        <dbReference type="SAM" id="Phobius"/>
    </source>
</evidence>
<sequence length="318" mass="35795">MQSFWRLFMTSVEEDNNVIDHGHIREIHPITHNNYNVNDDSGDDDDDDINLRMPLHDSEPEATLPSPSPSPPSPLLYWVKLGVSIICLSILGFVVINWVGPFFIQKVFIPVIIWQRDTFTTSELAIYVFASIALFPTIFLPSSPSMWVAGMTFGYFFGFFLVMSAASVGVSLPFFTSKMFHHKIEEWLDQYPKEASVLRSAGGGNWFHQFRAVALIRVSPFPYMIYNYCATATNVQYGPYLCGSLAGMLPEVIASIYTGILIRALANVSHKTHGLSAPQIAFNVVGFCIAVATTIFFTIYAKRRLNELRQEEELQSLI</sequence>
<dbReference type="OrthoDB" id="202840at2759"/>
<dbReference type="Pfam" id="PF09335">
    <property type="entry name" value="VTT_dom"/>
    <property type="match status" value="1"/>
</dbReference>
<name>G7KEV6_MEDTR</name>
<reference evidence="3 6" key="2">
    <citation type="journal article" date="2014" name="BMC Genomics">
        <title>An improved genome release (version Mt4.0) for the model legume Medicago truncatula.</title>
        <authorList>
            <person name="Tang H."/>
            <person name="Krishnakumar V."/>
            <person name="Bidwell S."/>
            <person name="Rosen B."/>
            <person name="Chan A."/>
            <person name="Zhou S."/>
            <person name="Gentzbittel L."/>
            <person name="Childs K.L."/>
            <person name="Yandell M."/>
            <person name="Gundlach H."/>
            <person name="Mayer K.F."/>
            <person name="Schwartz D.C."/>
            <person name="Town C.D."/>
        </authorList>
    </citation>
    <scope>GENOME REANNOTATION</scope>
    <source>
        <strain evidence="5 6">cv. Jemalong A17</strain>
    </source>
</reference>
<reference evidence="7" key="4">
    <citation type="journal article" date="2018" name="Nat. Plants">
        <title>Whole-genome landscape of Medicago truncatula symbiotic genes.</title>
        <authorList>
            <person name="Pecrix Y."/>
            <person name="Staton S.E."/>
            <person name="Sallet E."/>
            <person name="Lelandais-Briere C."/>
            <person name="Moreau S."/>
            <person name="Carrere S."/>
            <person name="Blein T."/>
            <person name="Jardinaud M.F."/>
            <person name="Latrasse D."/>
            <person name="Zouine M."/>
            <person name="Zahm M."/>
            <person name="Kreplak J."/>
            <person name="Mayjonade B."/>
            <person name="Satge C."/>
            <person name="Perez M."/>
            <person name="Cauet S."/>
            <person name="Marande W."/>
            <person name="Chantry-Darmon C."/>
            <person name="Lopez-Roques C."/>
            <person name="Bouchez O."/>
            <person name="Berard A."/>
            <person name="Debelle F."/>
            <person name="Munos S."/>
            <person name="Bendahmane A."/>
            <person name="Berges H."/>
            <person name="Niebel A."/>
            <person name="Buitink J."/>
            <person name="Frugier F."/>
            <person name="Benhamed M."/>
            <person name="Crespi M."/>
            <person name="Gouzy J."/>
            <person name="Gamas P."/>
        </authorList>
    </citation>
    <scope>NUCLEOTIDE SEQUENCE [LARGE SCALE GENOMIC DNA]</scope>
    <source>
        <strain evidence="7">cv. Jemalong A17</strain>
    </source>
</reference>
<gene>
    <name evidence="5" type="primary">11436268</name>
    <name evidence="3" type="ordered locus">MTR_5g011420</name>
    <name evidence="4" type="ORF">MtrunA17_Chr5g0398451</name>
</gene>
<evidence type="ECO:0000313" key="4">
    <source>
        <dbReference type="EMBL" id="RHN53679.1"/>
    </source>
</evidence>
<feature type="transmembrane region" description="Helical" evidence="1">
    <location>
        <begin position="124"/>
        <end position="141"/>
    </location>
</feature>
<feature type="transmembrane region" description="Helical" evidence="1">
    <location>
        <begin position="153"/>
        <end position="175"/>
    </location>
</feature>
<feature type="transmembrane region" description="Helical" evidence="1">
    <location>
        <begin position="240"/>
        <end position="260"/>
    </location>
</feature>
<feature type="transmembrane region" description="Helical" evidence="1">
    <location>
        <begin position="75"/>
        <end position="104"/>
    </location>
</feature>
<organism evidence="3 6">
    <name type="scientific">Medicago truncatula</name>
    <name type="common">Barrel medic</name>
    <name type="synonym">Medicago tribuloides</name>
    <dbReference type="NCBI Taxonomy" id="3880"/>
    <lineage>
        <taxon>Eukaryota</taxon>
        <taxon>Viridiplantae</taxon>
        <taxon>Streptophyta</taxon>
        <taxon>Embryophyta</taxon>
        <taxon>Tracheophyta</taxon>
        <taxon>Spermatophyta</taxon>
        <taxon>Magnoliopsida</taxon>
        <taxon>eudicotyledons</taxon>
        <taxon>Gunneridae</taxon>
        <taxon>Pentapetalae</taxon>
        <taxon>rosids</taxon>
        <taxon>fabids</taxon>
        <taxon>Fabales</taxon>
        <taxon>Fabaceae</taxon>
        <taxon>Papilionoideae</taxon>
        <taxon>50 kb inversion clade</taxon>
        <taxon>NPAAA clade</taxon>
        <taxon>Hologalegina</taxon>
        <taxon>IRL clade</taxon>
        <taxon>Trifolieae</taxon>
        <taxon>Medicago</taxon>
    </lineage>
</organism>
<keyword evidence="1" id="KW-0812">Transmembrane</keyword>
<dbReference type="EMBL" id="PSQE01000005">
    <property type="protein sequence ID" value="RHN53679.1"/>
    <property type="molecule type" value="Genomic_DNA"/>
</dbReference>
<evidence type="ECO:0000313" key="7">
    <source>
        <dbReference type="Proteomes" id="UP000265566"/>
    </source>
</evidence>
<dbReference type="HOGENOM" id="CLU_038944_2_2_1"/>
<dbReference type="KEGG" id="mtr:11436268"/>
<reference evidence="3 6" key="1">
    <citation type="journal article" date="2011" name="Nature">
        <title>The Medicago genome provides insight into the evolution of rhizobial symbioses.</title>
        <authorList>
            <person name="Young N.D."/>
            <person name="Debelle F."/>
            <person name="Oldroyd G.E."/>
            <person name="Geurts R."/>
            <person name="Cannon S.B."/>
            <person name="Udvardi M.K."/>
            <person name="Benedito V.A."/>
            <person name="Mayer K.F."/>
            <person name="Gouzy J."/>
            <person name="Schoof H."/>
            <person name="Van de Peer Y."/>
            <person name="Proost S."/>
            <person name="Cook D.R."/>
            <person name="Meyers B.C."/>
            <person name="Spannagl M."/>
            <person name="Cheung F."/>
            <person name="De Mita S."/>
            <person name="Krishnakumar V."/>
            <person name="Gundlach H."/>
            <person name="Zhou S."/>
            <person name="Mudge J."/>
            <person name="Bharti A.K."/>
            <person name="Murray J.D."/>
            <person name="Naoumkina M.A."/>
            <person name="Rosen B."/>
            <person name="Silverstein K.A."/>
            <person name="Tang H."/>
            <person name="Rombauts S."/>
            <person name="Zhao P.X."/>
            <person name="Zhou P."/>
            <person name="Barbe V."/>
            <person name="Bardou P."/>
            <person name="Bechner M."/>
            <person name="Bellec A."/>
            <person name="Berger A."/>
            <person name="Berges H."/>
            <person name="Bidwell S."/>
            <person name="Bisseling T."/>
            <person name="Choisne N."/>
            <person name="Couloux A."/>
            <person name="Denny R."/>
            <person name="Deshpande S."/>
            <person name="Dai X."/>
            <person name="Doyle J.J."/>
            <person name="Dudez A.M."/>
            <person name="Farmer A.D."/>
            <person name="Fouteau S."/>
            <person name="Franken C."/>
            <person name="Gibelin C."/>
            <person name="Gish J."/>
            <person name="Goldstein S."/>
            <person name="Gonzalez A.J."/>
            <person name="Green P.J."/>
            <person name="Hallab A."/>
            <person name="Hartog M."/>
            <person name="Hua A."/>
            <person name="Humphray S.J."/>
            <person name="Jeong D.H."/>
            <person name="Jing Y."/>
            <person name="Jocker A."/>
            <person name="Kenton S.M."/>
            <person name="Kim D.J."/>
            <person name="Klee K."/>
            <person name="Lai H."/>
            <person name="Lang C."/>
            <person name="Lin S."/>
            <person name="Macmil S.L."/>
            <person name="Magdelenat G."/>
            <person name="Matthews L."/>
            <person name="McCorrison J."/>
            <person name="Monaghan E.L."/>
            <person name="Mun J.H."/>
            <person name="Najar F.Z."/>
            <person name="Nicholson C."/>
            <person name="Noirot C."/>
            <person name="O'Bleness M."/>
            <person name="Paule C.R."/>
            <person name="Poulain J."/>
            <person name="Prion F."/>
            <person name="Qin B."/>
            <person name="Qu C."/>
            <person name="Retzel E.F."/>
            <person name="Riddle C."/>
            <person name="Sallet E."/>
            <person name="Samain S."/>
            <person name="Samson N."/>
            <person name="Sanders I."/>
            <person name="Saurat O."/>
            <person name="Scarpelli C."/>
            <person name="Schiex T."/>
            <person name="Segurens B."/>
            <person name="Severin A.J."/>
            <person name="Sherrier D.J."/>
            <person name="Shi R."/>
            <person name="Sims S."/>
            <person name="Singer S.R."/>
            <person name="Sinharoy S."/>
            <person name="Sterck L."/>
            <person name="Viollet A."/>
            <person name="Wang B.B."/>
            <person name="Wang K."/>
            <person name="Wang M."/>
            <person name="Wang X."/>
            <person name="Warfsmann J."/>
            <person name="Weissenbach J."/>
            <person name="White D.D."/>
            <person name="White J.D."/>
            <person name="Wiley G.B."/>
            <person name="Wincker P."/>
            <person name="Xing Y."/>
            <person name="Yang L."/>
            <person name="Yao Z."/>
            <person name="Ying F."/>
            <person name="Zhai J."/>
            <person name="Zhou L."/>
            <person name="Zuber A."/>
            <person name="Denarie J."/>
            <person name="Dixon R.A."/>
            <person name="May G.D."/>
            <person name="Schwartz D.C."/>
            <person name="Rogers J."/>
            <person name="Quetier F."/>
            <person name="Town C.D."/>
            <person name="Roe B.A."/>
        </authorList>
    </citation>
    <scope>NUCLEOTIDE SEQUENCE [LARGE SCALE GENOMIC DNA]</scope>
    <source>
        <strain evidence="3">A17</strain>
        <strain evidence="5 6">cv. Jemalong A17</strain>
    </source>
</reference>
<evidence type="ECO:0000313" key="5">
    <source>
        <dbReference type="EnsemblPlants" id="AES94163"/>
    </source>
</evidence>